<dbReference type="Pfam" id="PF23025">
    <property type="entry name" value="YbjQ_2"/>
    <property type="match status" value="3"/>
</dbReference>
<evidence type="ECO:0000259" key="2">
    <source>
        <dbReference type="PROSITE" id="PS50004"/>
    </source>
</evidence>
<dbReference type="PROSITE" id="PS50004">
    <property type="entry name" value="C2"/>
    <property type="match status" value="1"/>
</dbReference>
<dbReference type="GO" id="GO:0065002">
    <property type="term" value="P:intracellular protein transmembrane transport"/>
    <property type="evidence" value="ECO:0007669"/>
    <property type="project" value="TreeGrafter"/>
</dbReference>
<organism evidence="3 4">
    <name type="scientific">Sphaeroforma arctica JP610</name>
    <dbReference type="NCBI Taxonomy" id="667725"/>
    <lineage>
        <taxon>Eukaryota</taxon>
        <taxon>Ichthyosporea</taxon>
        <taxon>Ichthyophonida</taxon>
        <taxon>Sphaeroforma</taxon>
    </lineage>
</organism>
<dbReference type="GO" id="GO:0090314">
    <property type="term" value="P:positive regulation of protein targeting to membrane"/>
    <property type="evidence" value="ECO:0007669"/>
    <property type="project" value="TreeGrafter"/>
</dbReference>
<dbReference type="Pfam" id="PF00168">
    <property type="entry name" value="C2"/>
    <property type="match status" value="1"/>
</dbReference>
<evidence type="ECO:0000313" key="4">
    <source>
        <dbReference type="Proteomes" id="UP000054560"/>
    </source>
</evidence>
<gene>
    <name evidence="3" type="ORF">SARC_10285</name>
</gene>
<evidence type="ECO:0000256" key="1">
    <source>
        <dbReference type="SAM" id="MobiDB-lite"/>
    </source>
</evidence>
<sequence>TGVGRRTLSPVWNADFRFELGDEELQDESLEIKVYDYDTISANDAIGKVYVSLNPLLTWDPPSQLSGWYPIYDTIRGIRGEVSIVIKLDLFNNTNQFRDTSVGVQIFSLSVLPECYKTLAIHGFVEELVVDNDPEYHWADSFRTSRSSNEARQRQFMKLSNELQRKVGLKVLELGGNAVVGYQQSFDIEQEYGLVVRGIGTAVTLAQPLSQAVTGAQVRHSTASFDGSLSPPTNLKRRGTNDGSDPVIGTTFSGILGVKSQSMNRKLKSKRSTSSELSDSDNTEEMNTKLSNTSKNRGIVENSAVKELRSHDALVESASFEETANLTGAAVPGTEHGEHQAHRLRPEEPAARSSTVEGGSDAVSKSGISDAVVPHSEKSSAALQPTVKVFTGGDIVRGQPKGQTAVYLIPRKIHVQLQDVILLTLISLPSAVNIRMGGVVSARSVKLLDTIKQRDGSETRDSWWMEVREEIKSHATSMGCNVVLAYREVSSIHDELFILSASGTACVMDSDILTNFALVDTDGAQVPMRQSEKDKEKDKGKAGAESPKHVPELSLDETHVTNQGTPQVRPQSNTPTQNPVTPKPLKRRAIKSCQFLHIPYRRRELPFPLQLFRCNICGKRSVPEFLVCTSEMPPEADVLGTGDLIEARVCRVKKKEKPEYTAVAISEALPFLEYDLHTQLLNKLKVKGMNAIFGLRMELSVGDGLIIAMAAGTAVYLQALPAPPAIQIERTLEIIDDEDKKLNHIAKQIMLVSEMNRENLRKASAAPASFVEGTESRQATYTPKVEDIAELSTTRTNMNENAGVDRYEVGRRTASARESFVLGGEARRGHESSIKSEFASEETLVHPLQLLNSPNRANGPDVGDIATPPTGRHLSAPVTTAHRQPVRSTTVSLPTKEGSGADTNSKGKAKAIAESDKEWAMHEAINDAAEELDTRTANGSTLYNDDVIDTSSSSSSSDNTTSDEDEDGAPTVTGTVRGLTVVEVDDETDEDSMGVLLEPPMPHDIWMCTTQEVPGFLKDFETFSLNSVTALRRLVLDSQSEKHLNMRLASICNSLLHGVCFKLRHMTPCCMAKLSYDVRISEEVDDAVQVCLSAAVLGMRPIKSPAQGVEDDNTSKISVNRSDSYHTKHSVTNTPQTNISLNDAFSSVMPALDQRQVDNFVEISGLNHIPGTSIVRYSGRLNVVFIKESTSIREDNGISAFVHKFIAEAHGCVRAYVRAMGGNALLACQQTELNITDSPHKDKGYVLMTISGDIFQVEHDANVPHPYECGITVV</sequence>
<dbReference type="OrthoDB" id="419768at2759"/>
<dbReference type="AlphaFoldDB" id="A0A0L0FMJ5"/>
<evidence type="ECO:0000313" key="3">
    <source>
        <dbReference type="EMBL" id="KNC77253.1"/>
    </source>
</evidence>
<proteinExistence type="predicted"/>
<feature type="region of interest" description="Disordered" evidence="1">
    <location>
        <begin position="851"/>
        <end position="915"/>
    </location>
</feature>
<feature type="domain" description="C2" evidence="2">
    <location>
        <begin position="1"/>
        <end position="69"/>
    </location>
</feature>
<feature type="compositionally biased region" description="Basic and acidic residues" evidence="1">
    <location>
        <begin position="530"/>
        <end position="559"/>
    </location>
</feature>
<dbReference type="SUPFAM" id="SSF49562">
    <property type="entry name" value="C2 domain (Calcium/lipid-binding domain, CaLB)"/>
    <property type="match status" value="1"/>
</dbReference>
<dbReference type="eggNOG" id="KOG1031">
    <property type="taxonomic scope" value="Eukaryota"/>
</dbReference>
<protein>
    <recommendedName>
        <fullName evidence="2">C2 domain-containing protein</fullName>
    </recommendedName>
</protein>
<dbReference type="Proteomes" id="UP000054560">
    <property type="component" value="Unassembled WGS sequence"/>
</dbReference>
<feature type="region of interest" description="Disordered" evidence="1">
    <location>
        <begin position="221"/>
        <end position="247"/>
    </location>
</feature>
<dbReference type="GeneID" id="25910789"/>
<dbReference type="Pfam" id="PF23028">
    <property type="entry name" value="YbjQ_3"/>
    <property type="match status" value="1"/>
</dbReference>
<dbReference type="RefSeq" id="XP_014151155.1">
    <property type="nucleotide sequence ID" value="XM_014295680.1"/>
</dbReference>
<dbReference type="InterPro" id="IPR056431">
    <property type="entry name" value="C2CD5_YbjQ-rel_dom"/>
</dbReference>
<dbReference type="InterPro" id="IPR056430">
    <property type="entry name" value="C2CD5_YbjQ-like_dom"/>
</dbReference>
<feature type="compositionally biased region" description="Polar residues" evidence="1">
    <location>
        <begin position="877"/>
        <end position="893"/>
    </location>
</feature>
<reference evidence="3 4" key="1">
    <citation type="submission" date="2011-02" db="EMBL/GenBank/DDBJ databases">
        <title>The Genome Sequence of Sphaeroforma arctica JP610.</title>
        <authorList>
            <consortium name="The Broad Institute Genome Sequencing Platform"/>
            <person name="Russ C."/>
            <person name="Cuomo C."/>
            <person name="Young S.K."/>
            <person name="Zeng Q."/>
            <person name="Gargeya S."/>
            <person name="Alvarado L."/>
            <person name="Berlin A."/>
            <person name="Chapman S.B."/>
            <person name="Chen Z."/>
            <person name="Freedman E."/>
            <person name="Gellesch M."/>
            <person name="Goldberg J."/>
            <person name="Griggs A."/>
            <person name="Gujja S."/>
            <person name="Heilman E."/>
            <person name="Heiman D."/>
            <person name="Howarth C."/>
            <person name="Mehta T."/>
            <person name="Neiman D."/>
            <person name="Pearson M."/>
            <person name="Roberts A."/>
            <person name="Saif S."/>
            <person name="Shea T."/>
            <person name="Shenoy N."/>
            <person name="Sisk P."/>
            <person name="Stolte C."/>
            <person name="Sykes S."/>
            <person name="White J."/>
            <person name="Yandava C."/>
            <person name="Burger G."/>
            <person name="Gray M.W."/>
            <person name="Holland P.W.H."/>
            <person name="King N."/>
            <person name="Lang F.B.F."/>
            <person name="Roger A.J."/>
            <person name="Ruiz-Trillo I."/>
            <person name="Haas B."/>
            <person name="Nusbaum C."/>
            <person name="Birren B."/>
        </authorList>
    </citation>
    <scope>NUCLEOTIDE SEQUENCE [LARGE SCALE GENOMIC DNA]</scope>
    <source>
        <strain evidence="3 4">JP610</strain>
    </source>
</reference>
<feature type="compositionally biased region" description="Basic and acidic residues" evidence="1">
    <location>
        <begin position="335"/>
        <end position="350"/>
    </location>
</feature>
<dbReference type="InterPro" id="IPR035892">
    <property type="entry name" value="C2_domain_sf"/>
</dbReference>
<dbReference type="GO" id="GO:0005509">
    <property type="term" value="F:calcium ion binding"/>
    <property type="evidence" value="ECO:0007669"/>
    <property type="project" value="TreeGrafter"/>
</dbReference>
<dbReference type="InterPro" id="IPR038983">
    <property type="entry name" value="C2CD5"/>
</dbReference>
<dbReference type="Gene3D" id="2.60.40.150">
    <property type="entry name" value="C2 domain"/>
    <property type="match status" value="1"/>
</dbReference>
<feature type="non-terminal residue" evidence="3">
    <location>
        <position position="1"/>
    </location>
</feature>
<dbReference type="PANTHER" id="PTHR37412:SF2">
    <property type="entry name" value="C2 DOMAIN-CONTAINING PROTEIN 5"/>
    <property type="match status" value="1"/>
</dbReference>
<feature type="compositionally biased region" description="Polar residues" evidence="1">
    <location>
        <begin position="560"/>
        <end position="580"/>
    </location>
</feature>
<keyword evidence="4" id="KW-1185">Reference proteome</keyword>
<accession>A0A0L0FMJ5</accession>
<name>A0A0L0FMJ5_9EUKA</name>
<dbReference type="GO" id="GO:0005886">
    <property type="term" value="C:plasma membrane"/>
    <property type="evidence" value="ECO:0007669"/>
    <property type="project" value="TreeGrafter"/>
</dbReference>
<dbReference type="GO" id="GO:0072659">
    <property type="term" value="P:protein localization to plasma membrane"/>
    <property type="evidence" value="ECO:0007669"/>
    <property type="project" value="TreeGrafter"/>
</dbReference>
<feature type="region of interest" description="Disordered" evidence="1">
    <location>
        <begin position="936"/>
        <end position="975"/>
    </location>
</feature>
<dbReference type="GO" id="GO:0005544">
    <property type="term" value="F:calcium-dependent phospholipid binding"/>
    <property type="evidence" value="ECO:0007669"/>
    <property type="project" value="InterPro"/>
</dbReference>
<dbReference type="GO" id="GO:0031340">
    <property type="term" value="P:positive regulation of vesicle fusion"/>
    <property type="evidence" value="ECO:0007669"/>
    <property type="project" value="TreeGrafter"/>
</dbReference>
<feature type="region of interest" description="Disordered" evidence="1">
    <location>
        <begin position="330"/>
        <end position="366"/>
    </location>
</feature>
<dbReference type="PANTHER" id="PTHR37412">
    <property type="entry name" value="C2 DOMAIN-CONTAINING PROTEIN 5"/>
    <property type="match status" value="1"/>
</dbReference>
<dbReference type="GO" id="GO:0010828">
    <property type="term" value="P:positive regulation of D-glucose transmembrane transport"/>
    <property type="evidence" value="ECO:0007669"/>
    <property type="project" value="TreeGrafter"/>
</dbReference>
<feature type="region of interest" description="Disordered" evidence="1">
    <location>
        <begin position="527"/>
        <end position="583"/>
    </location>
</feature>
<feature type="region of interest" description="Disordered" evidence="1">
    <location>
        <begin position="262"/>
        <end position="298"/>
    </location>
</feature>
<dbReference type="InterPro" id="IPR000008">
    <property type="entry name" value="C2_dom"/>
</dbReference>
<dbReference type="EMBL" id="KQ242792">
    <property type="protein sequence ID" value="KNC77253.1"/>
    <property type="molecule type" value="Genomic_DNA"/>
</dbReference>
<feature type="compositionally biased region" description="Polar residues" evidence="1">
    <location>
        <begin position="221"/>
        <end position="233"/>
    </location>
</feature>
<feature type="compositionally biased region" description="Low complexity" evidence="1">
    <location>
        <begin position="949"/>
        <end position="960"/>
    </location>
</feature>
<dbReference type="InterPro" id="IPR057815">
    <property type="entry name" value="C2CD5_C"/>
</dbReference>
<dbReference type="Pfam" id="PF23128">
    <property type="entry name" value="YbjQ_4"/>
    <property type="match status" value="1"/>
</dbReference>